<organism evidence="3 4">
    <name type="scientific">Limnofasciculus baicalensis BBK-W-15</name>
    <dbReference type="NCBI Taxonomy" id="2699891"/>
    <lineage>
        <taxon>Bacteria</taxon>
        <taxon>Bacillati</taxon>
        <taxon>Cyanobacteriota</taxon>
        <taxon>Cyanophyceae</taxon>
        <taxon>Coleofasciculales</taxon>
        <taxon>Coleofasciculaceae</taxon>
        <taxon>Limnofasciculus</taxon>
        <taxon>Limnofasciculus baicalensis</taxon>
    </lineage>
</organism>
<feature type="domain" description="DUF5673" evidence="2">
    <location>
        <begin position="102"/>
        <end position="168"/>
    </location>
</feature>
<proteinExistence type="predicted"/>
<dbReference type="RefSeq" id="WP_254014663.1">
    <property type="nucleotide sequence ID" value="NZ_JAMZMM010000433.1"/>
</dbReference>
<dbReference type="EMBL" id="JAMZMM010000433">
    <property type="protein sequence ID" value="MCP2731933.1"/>
    <property type="molecule type" value="Genomic_DNA"/>
</dbReference>
<comment type="caution">
    <text evidence="3">The sequence shown here is derived from an EMBL/GenBank/DDBJ whole genome shotgun (WGS) entry which is preliminary data.</text>
</comment>
<evidence type="ECO:0000259" key="2">
    <source>
        <dbReference type="Pfam" id="PF18923"/>
    </source>
</evidence>
<keyword evidence="1" id="KW-0472">Membrane</keyword>
<dbReference type="Pfam" id="PF18923">
    <property type="entry name" value="DUF5673"/>
    <property type="match status" value="1"/>
</dbReference>
<name>A0AAE3GY00_9CYAN</name>
<reference evidence="3" key="1">
    <citation type="submission" date="2022-06" db="EMBL/GenBank/DDBJ databases">
        <title>New cyanobacteria of genus Symplocastrum in benthos of Lake Baikal.</title>
        <authorList>
            <person name="Sorokovikova E."/>
            <person name="Tikhonova I."/>
            <person name="Krasnopeev A."/>
            <person name="Evseev P."/>
            <person name="Gladkikh A."/>
            <person name="Belykh O."/>
        </authorList>
    </citation>
    <scope>NUCLEOTIDE SEQUENCE</scope>
    <source>
        <strain evidence="3">BBK-W-15</strain>
    </source>
</reference>
<protein>
    <submittedName>
        <fullName evidence="3">DUF5673 domain-containing protein</fullName>
    </submittedName>
</protein>
<evidence type="ECO:0000313" key="3">
    <source>
        <dbReference type="EMBL" id="MCP2731933.1"/>
    </source>
</evidence>
<evidence type="ECO:0000313" key="4">
    <source>
        <dbReference type="Proteomes" id="UP001204953"/>
    </source>
</evidence>
<accession>A0AAE3GY00</accession>
<dbReference type="AlphaFoldDB" id="A0AAE3GY00"/>
<sequence length="196" mass="23125">MVWAERALLGLFIIFAAIAWTYIITAPRRKKQAGALLWNLGWPSEHKMMLLTGTILFILAIVPTTQFFYLAKIGDEKLTYYFYLAISYWSTVIYFFWAGLSKLELRENGIYFKFGLIQWQEIALYKWKGKKGNTLTVWLKNRIPFCSKRSWQIPLDHKDTMDSILTQYLSRTFKLRNAKFKNDSLTESADIEDYDK</sequence>
<keyword evidence="1" id="KW-1133">Transmembrane helix</keyword>
<feature type="transmembrane region" description="Helical" evidence="1">
    <location>
        <begin position="80"/>
        <end position="100"/>
    </location>
</feature>
<keyword evidence="4" id="KW-1185">Reference proteome</keyword>
<dbReference type="InterPro" id="IPR043730">
    <property type="entry name" value="DUF5673"/>
</dbReference>
<evidence type="ECO:0000256" key="1">
    <source>
        <dbReference type="SAM" id="Phobius"/>
    </source>
</evidence>
<keyword evidence="1" id="KW-0812">Transmembrane</keyword>
<dbReference type="Proteomes" id="UP001204953">
    <property type="component" value="Unassembled WGS sequence"/>
</dbReference>
<feature type="transmembrane region" description="Helical" evidence="1">
    <location>
        <begin position="48"/>
        <end position="68"/>
    </location>
</feature>
<feature type="transmembrane region" description="Helical" evidence="1">
    <location>
        <begin position="6"/>
        <end position="27"/>
    </location>
</feature>
<gene>
    <name evidence="3" type="ORF">NJ959_26230</name>
</gene>